<protein>
    <submittedName>
        <fullName evidence="3">Uncharacterized protein</fullName>
    </submittedName>
</protein>
<name>A0AA36HWJ6_9DINO</name>
<evidence type="ECO:0000313" key="4">
    <source>
        <dbReference type="Proteomes" id="UP001178507"/>
    </source>
</evidence>
<reference evidence="3" key="1">
    <citation type="submission" date="2023-08" db="EMBL/GenBank/DDBJ databases">
        <authorList>
            <person name="Chen Y."/>
            <person name="Shah S."/>
            <person name="Dougan E. K."/>
            <person name="Thang M."/>
            <person name="Chan C."/>
        </authorList>
    </citation>
    <scope>NUCLEOTIDE SEQUENCE</scope>
</reference>
<evidence type="ECO:0000256" key="1">
    <source>
        <dbReference type="SAM" id="Coils"/>
    </source>
</evidence>
<gene>
    <name evidence="3" type="ORF">EVOR1521_LOCUS5650</name>
</gene>
<keyword evidence="4" id="KW-1185">Reference proteome</keyword>
<feature type="coiled-coil region" evidence="1">
    <location>
        <begin position="46"/>
        <end position="83"/>
    </location>
</feature>
<keyword evidence="1" id="KW-0175">Coiled coil</keyword>
<accession>A0AA36HWJ6</accession>
<dbReference type="EMBL" id="CAUJNA010000411">
    <property type="protein sequence ID" value="CAJ1376632.1"/>
    <property type="molecule type" value="Genomic_DNA"/>
</dbReference>
<dbReference type="AlphaFoldDB" id="A0AA36HWJ6"/>
<organism evidence="3 4">
    <name type="scientific">Effrenium voratum</name>
    <dbReference type="NCBI Taxonomy" id="2562239"/>
    <lineage>
        <taxon>Eukaryota</taxon>
        <taxon>Sar</taxon>
        <taxon>Alveolata</taxon>
        <taxon>Dinophyceae</taxon>
        <taxon>Suessiales</taxon>
        <taxon>Symbiodiniaceae</taxon>
        <taxon>Effrenium</taxon>
    </lineage>
</organism>
<feature type="compositionally biased region" description="Basic and acidic residues" evidence="2">
    <location>
        <begin position="9"/>
        <end position="23"/>
    </location>
</feature>
<dbReference type="Proteomes" id="UP001178507">
    <property type="component" value="Unassembled WGS sequence"/>
</dbReference>
<feature type="region of interest" description="Disordered" evidence="2">
    <location>
        <begin position="1"/>
        <end position="36"/>
    </location>
</feature>
<evidence type="ECO:0000313" key="3">
    <source>
        <dbReference type="EMBL" id="CAJ1376632.1"/>
    </source>
</evidence>
<proteinExistence type="predicted"/>
<sequence length="132" mass="15035">MKRAITSAKRVETPTRLAKKDAVSPRQQKQRGYEASWKPRSRVTILAERLQQLEKESAERRELTDANIQLRDVNQKLRDENLRLRSMAGELAAGLRWLEDYVLGGPQQQAVVDHVNAAVIAWRGSLSTQFLA</sequence>
<evidence type="ECO:0000256" key="2">
    <source>
        <dbReference type="SAM" id="MobiDB-lite"/>
    </source>
</evidence>
<comment type="caution">
    <text evidence="3">The sequence shown here is derived from an EMBL/GenBank/DDBJ whole genome shotgun (WGS) entry which is preliminary data.</text>
</comment>